<dbReference type="EMBL" id="PQCO01000278">
    <property type="protein sequence ID" value="PUD98958.1"/>
    <property type="molecule type" value="Genomic_DNA"/>
</dbReference>
<keyword evidence="5" id="KW-1185">Reference proteome</keyword>
<dbReference type="InterPro" id="IPR041737">
    <property type="entry name" value="SoxW"/>
</dbReference>
<name>A0A657PVI5_9GAMM</name>
<dbReference type="Proteomes" id="UP000243361">
    <property type="component" value="Unassembled WGS sequence"/>
</dbReference>
<protein>
    <submittedName>
        <fullName evidence="4">Thioredoxin</fullName>
    </submittedName>
</protein>
<feature type="domain" description="Thioredoxin-like fold" evidence="2">
    <location>
        <begin position="62"/>
        <end position="163"/>
    </location>
</feature>
<reference evidence="3 5" key="1">
    <citation type="submission" date="2017-02" db="EMBL/GenBank/DDBJ databases">
        <title>Novel co-symbiosis in the unique lucinid bivalve Phacoides pectinatus.</title>
        <authorList>
            <person name="Lim S.J."/>
            <person name="Davis B.G."/>
            <person name="Gill D.E."/>
            <person name="Engel A.S."/>
            <person name="Anderson L.C."/>
            <person name="Campbell B.J."/>
        </authorList>
    </citation>
    <scope>NUCLEOTIDE SEQUENCE [LARGE SCALE GENOMIC DNA]</scope>
    <source>
        <strain evidence="3">LUC13016_P6</strain>
    </source>
</reference>
<evidence type="ECO:0000313" key="4">
    <source>
        <dbReference type="EMBL" id="PUD98958.1"/>
    </source>
</evidence>
<dbReference type="Pfam" id="PF13098">
    <property type="entry name" value="Thioredoxin_2"/>
    <property type="match status" value="1"/>
</dbReference>
<reference evidence="4 6" key="2">
    <citation type="submission" date="2018-01" db="EMBL/GenBank/DDBJ databases">
        <title>Novel co-symbiosis in the lucinid bivalve Phacoides pectinatus.</title>
        <authorList>
            <person name="Lim S.J."/>
            <person name="Davis B.G."/>
            <person name="Gill D.E."/>
            <person name="Engel A.S."/>
            <person name="Anderson L.C."/>
            <person name="Campbell B.J."/>
        </authorList>
    </citation>
    <scope>NUCLEOTIDE SEQUENCE [LARGE SCALE GENOMIC DNA]</scope>
    <source>
        <strain evidence="4">N3_P5</strain>
    </source>
</reference>
<dbReference type="Proteomes" id="UP000250928">
    <property type="component" value="Unassembled WGS sequence"/>
</dbReference>
<keyword evidence="1" id="KW-0732">Signal</keyword>
<proteinExistence type="predicted"/>
<dbReference type="InterPro" id="IPR012336">
    <property type="entry name" value="Thioredoxin-like_fold"/>
</dbReference>
<evidence type="ECO:0000313" key="3">
    <source>
        <dbReference type="EMBL" id="OQX32716.1"/>
    </source>
</evidence>
<dbReference type="CDD" id="cd02951">
    <property type="entry name" value="SoxW"/>
    <property type="match status" value="1"/>
</dbReference>
<evidence type="ECO:0000313" key="6">
    <source>
        <dbReference type="Proteomes" id="UP000250928"/>
    </source>
</evidence>
<dbReference type="SUPFAM" id="SSF52833">
    <property type="entry name" value="Thioredoxin-like"/>
    <property type="match status" value="2"/>
</dbReference>
<dbReference type="EMBL" id="MUIE01000382">
    <property type="protein sequence ID" value="OQX32716.1"/>
    <property type="molecule type" value="Genomic_DNA"/>
</dbReference>
<evidence type="ECO:0000259" key="2">
    <source>
        <dbReference type="Pfam" id="PF13098"/>
    </source>
</evidence>
<feature type="chain" id="PRO_5042724949" evidence="1">
    <location>
        <begin position="23"/>
        <end position="334"/>
    </location>
</feature>
<dbReference type="AlphaFoldDB" id="A0A657PVI5"/>
<dbReference type="InterPro" id="IPR036249">
    <property type="entry name" value="Thioredoxin-like_sf"/>
</dbReference>
<feature type="signal peptide" evidence="1">
    <location>
        <begin position="1"/>
        <end position="22"/>
    </location>
</feature>
<evidence type="ECO:0000313" key="5">
    <source>
        <dbReference type="Proteomes" id="UP000243361"/>
    </source>
</evidence>
<organism evidence="4 6">
    <name type="scientific">Candidatus Sedimenticola endophacoides</name>
    <dbReference type="NCBI Taxonomy" id="2548426"/>
    <lineage>
        <taxon>Bacteria</taxon>
        <taxon>Pseudomonadati</taxon>
        <taxon>Pseudomonadota</taxon>
        <taxon>Gammaproteobacteria</taxon>
        <taxon>Chromatiales</taxon>
        <taxon>Sedimenticolaceae</taxon>
        <taxon>Sedimenticola</taxon>
    </lineage>
</organism>
<comment type="caution">
    <text evidence="4">The sequence shown here is derived from an EMBL/GenBank/DDBJ whole genome shotgun (WGS) entry which is preliminary data.</text>
</comment>
<accession>A0A657PVI5</accession>
<sequence>MTCRAAWALLLLLPLLCTPAHAGDDPFVFDDSPLQEPLEHPPWFKQSFLDLNDDLAEARATGKRGIILYYGQSRCPYCQKLMEVNFTQEDIASYTREHFDIIPIDIWGIAEVTDLSGNTLIERELAEREQTRFTPSLVFYDLHAREALRLRGYHPPYTFRAALEYVADGHHEREPFKTYLERAEGSMAFLPGELNEEPLFDPPPHALDRSRLSGERPLAVFFERGECHACDILHTGPLQEASIQQLLSQFENVQLDMHAEQPVITPGGERTTARRWAEQLGIFYSPSILFFDEQGREILRVDSVIQFYRLRNILDYIVGKGYLSEPNYQRWRAR</sequence>
<gene>
    <name evidence="3" type="ORF">B0D84_05750</name>
    <name evidence="4" type="ORF">C3L24_11735</name>
</gene>
<evidence type="ECO:0000256" key="1">
    <source>
        <dbReference type="SAM" id="SignalP"/>
    </source>
</evidence>
<dbReference type="Gene3D" id="3.40.30.10">
    <property type="entry name" value="Glutaredoxin"/>
    <property type="match status" value="2"/>
</dbReference>